<organism evidence="2 3">
    <name type="scientific">Clunio marinus</name>
    <dbReference type="NCBI Taxonomy" id="568069"/>
    <lineage>
        <taxon>Eukaryota</taxon>
        <taxon>Metazoa</taxon>
        <taxon>Ecdysozoa</taxon>
        <taxon>Arthropoda</taxon>
        <taxon>Hexapoda</taxon>
        <taxon>Insecta</taxon>
        <taxon>Pterygota</taxon>
        <taxon>Neoptera</taxon>
        <taxon>Endopterygota</taxon>
        <taxon>Diptera</taxon>
        <taxon>Nematocera</taxon>
        <taxon>Chironomoidea</taxon>
        <taxon>Chironomidae</taxon>
        <taxon>Clunio</taxon>
    </lineage>
</organism>
<reference evidence="2 3" key="1">
    <citation type="submission" date="2015-04" db="EMBL/GenBank/DDBJ databases">
        <authorList>
            <person name="Syromyatnikov M.Y."/>
            <person name="Popov V.N."/>
        </authorList>
    </citation>
    <scope>NUCLEOTIDE SEQUENCE [LARGE SCALE GENOMIC DNA]</scope>
</reference>
<dbReference type="GO" id="GO:0005829">
    <property type="term" value="C:cytosol"/>
    <property type="evidence" value="ECO:0007669"/>
    <property type="project" value="TreeGrafter"/>
</dbReference>
<dbReference type="EMBL" id="CVRI01000070">
    <property type="protein sequence ID" value="CRL07369.1"/>
    <property type="molecule type" value="Genomic_DNA"/>
</dbReference>
<dbReference type="PANTHER" id="PTHR31441:SF2">
    <property type="entry name" value="FOLLICULIN"/>
    <property type="match status" value="1"/>
</dbReference>
<dbReference type="Gene3D" id="3.40.50.12430">
    <property type="match status" value="1"/>
</dbReference>
<name>A0A1J1J8U0_9DIPT</name>
<keyword evidence="3" id="KW-1185">Reference proteome</keyword>
<dbReference type="Pfam" id="PF11704">
    <property type="entry name" value="Folliculin"/>
    <property type="match status" value="1"/>
</dbReference>
<dbReference type="GO" id="GO:1904263">
    <property type="term" value="P:positive regulation of TORC1 signaling"/>
    <property type="evidence" value="ECO:0007669"/>
    <property type="project" value="TreeGrafter"/>
</dbReference>
<dbReference type="PROSITE" id="PS51834">
    <property type="entry name" value="DENN_FLCN_SMCR8"/>
    <property type="match status" value="1"/>
</dbReference>
<dbReference type="InterPro" id="IPR037520">
    <property type="entry name" value="Folliculin/SMCR8_longin"/>
</dbReference>
<dbReference type="InterPro" id="IPR044886">
    <property type="entry name" value="FLCN_DENN_C_sf"/>
</dbReference>
<evidence type="ECO:0000259" key="1">
    <source>
        <dbReference type="PROSITE" id="PS51834"/>
    </source>
</evidence>
<dbReference type="AlphaFoldDB" id="A0A1J1J8U0"/>
<dbReference type="GO" id="GO:0005096">
    <property type="term" value="F:GTPase activator activity"/>
    <property type="evidence" value="ECO:0007669"/>
    <property type="project" value="InterPro"/>
</dbReference>
<sequence length="459" mass="51872">MNAIINLNHFCEIHGPQIIFSTQTIRDKSLLNNSSTISSSNVTINSICSACSSIGNKVLFVSKDNSSSIMFLSSEKAVLGKSFGTTTLRSLSCENSSNDQEGLVYYGDSRLNSLYFTFKIKDSLARGFEKCYSIVIVMKDKMFLLNTQPFLSNAIKEIVNQMQSNASKIYETEEKQFPQRAERLNTGKPSNVPPRSLKELTGELNIFAHLHSLFSWILFAGSRYHTETLALGSPSVPALYKDIEEGFAFIQIDRVEFLMNNFPSRPSDVSVNSENDIESSQGSYSLRTLKKCFSSSIFNHILYYCLVGVPIIIRGKRSRDLAHYFRDLLPSPLHRHIVESKKYNSSVKILCLPLDALIPSTNACRIDLKDEQIESSICKCPLELPPKLPSLMVKILNAVDEKAFSDTVLDRFLKALMEEWKNKVICLSHHELSKLHEMKKVLGIQPHDENLVHYWLSAF</sequence>
<dbReference type="InterPro" id="IPR021713">
    <property type="entry name" value="Folliculin"/>
</dbReference>
<evidence type="ECO:0000313" key="3">
    <source>
        <dbReference type="Proteomes" id="UP000183832"/>
    </source>
</evidence>
<protein>
    <submittedName>
        <fullName evidence="2">CLUMA_CG020347, isoform A</fullName>
    </submittedName>
</protein>
<feature type="domain" description="UDENN FLCN/SMCR8-type" evidence="1">
    <location>
        <begin position="37"/>
        <end position="459"/>
    </location>
</feature>
<dbReference type="InterPro" id="IPR037521">
    <property type="entry name" value="FLCN/SMCR8_DENN"/>
</dbReference>
<dbReference type="Proteomes" id="UP000183832">
    <property type="component" value="Unassembled WGS sequence"/>
</dbReference>
<dbReference type="GO" id="GO:0000122">
    <property type="term" value="P:negative regulation of transcription by RNA polymerase II"/>
    <property type="evidence" value="ECO:0007669"/>
    <property type="project" value="TreeGrafter"/>
</dbReference>
<gene>
    <name evidence="2" type="primary">putative Folliculin</name>
    <name evidence="2" type="ORF">CLUMA_CG020347</name>
</gene>
<accession>A0A1J1J8U0</accession>
<dbReference type="OrthoDB" id="5599713at2759"/>
<dbReference type="Gene3D" id="1.10.10.1730">
    <property type="entry name" value="Folliculin"/>
    <property type="match status" value="1"/>
</dbReference>
<dbReference type="STRING" id="568069.A0A1J1J8U0"/>
<evidence type="ECO:0000313" key="2">
    <source>
        <dbReference type="EMBL" id="CRL07369.1"/>
    </source>
</evidence>
<proteinExistence type="predicted"/>
<dbReference type="PANTHER" id="PTHR31441">
    <property type="entry name" value="FOLLICULIN FAMILY MEMBER"/>
    <property type="match status" value="1"/>
</dbReference>